<accession>A0A3G7TKS7</accession>
<gene>
    <name evidence="1" type="ORF">C4K04_2033</name>
</gene>
<dbReference type="AlphaFoldDB" id="A0A3G7TKS7"/>
<proteinExistence type="predicted"/>
<dbReference type="RefSeq" id="WP_124319916.1">
    <property type="nucleotide sequence ID" value="NZ_CP027753.1"/>
</dbReference>
<protein>
    <submittedName>
        <fullName evidence="1">Uncharacterized protein</fullName>
    </submittedName>
</protein>
<evidence type="ECO:0000313" key="1">
    <source>
        <dbReference type="EMBL" id="AZE47717.1"/>
    </source>
</evidence>
<sequence length="87" mass="10201">MARLLLQLTYDCNTSLPQRFWLTRSHLKILLDMLKNEKPRRRKIDNNYFQYNGFSLGFNSSKENAGKYGFEETPAEITKIVEALLLS</sequence>
<dbReference type="EMBL" id="CP027753">
    <property type="protein sequence ID" value="AZE47717.1"/>
    <property type="molecule type" value="Genomic_DNA"/>
</dbReference>
<organism evidence="1 2">
    <name type="scientific">Pseudomonas chlororaphis</name>
    <dbReference type="NCBI Taxonomy" id="587753"/>
    <lineage>
        <taxon>Bacteria</taxon>
        <taxon>Pseudomonadati</taxon>
        <taxon>Pseudomonadota</taxon>
        <taxon>Gammaproteobacteria</taxon>
        <taxon>Pseudomonadales</taxon>
        <taxon>Pseudomonadaceae</taxon>
        <taxon>Pseudomonas</taxon>
    </lineage>
</organism>
<dbReference type="Proteomes" id="UP000268048">
    <property type="component" value="Chromosome"/>
</dbReference>
<evidence type="ECO:0000313" key="2">
    <source>
        <dbReference type="Proteomes" id="UP000268048"/>
    </source>
</evidence>
<reference evidence="1 2" key="1">
    <citation type="submission" date="2018-03" db="EMBL/GenBank/DDBJ databases">
        <title>Diversity of phytobeneficial traits revealed by whole-genome analysis of worldwide-isolated phenazine-producing Pseudomonas spp.</title>
        <authorList>
            <person name="Biessy A."/>
            <person name="Novinscak A."/>
            <person name="Blom J."/>
            <person name="Leger G."/>
            <person name="Thomashow L.S."/>
            <person name="Cazorla F.M."/>
            <person name="Josic D."/>
            <person name="Filion M."/>
        </authorList>
    </citation>
    <scope>NUCLEOTIDE SEQUENCE [LARGE SCALE GENOMIC DNA]</scope>
    <source>
        <strain evidence="1 2">B25</strain>
    </source>
</reference>
<name>A0A3G7TKS7_9PSED</name>